<evidence type="ECO:0000313" key="4">
    <source>
        <dbReference type="Proteomes" id="UP000015101"/>
    </source>
</evidence>
<dbReference type="OrthoDB" id="62528at2759"/>
<organism evidence="3 4">
    <name type="scientific">Helobdella robusta</name>
    <name type="common">Californian leech</name>
    <dbReference type="NCBI Taxonomy" id="6412"/>
    <lineage>
        <taxon>Eukaryota</taxon>
        <taxon>Metazoa</taxon>
        <taxon>Spiralia</taxon>
        <taxon>Lophotrochozoa</taxon>
        <taxon>Annelida</taxon>
        <taxon>Clitellata</taxon>
        <taxon>Hirudinea</taxon>
        <taxon>Rhynchobdellida</taxon>
        <taxon>Glossiphoniidae</taxon>
        <taxon>Helobdella</taxon>
    </lineage>
</organism>
<dbReference type="AlphaFoldDB" id="T1FRF5"/>
<sequence>MIISYKDFTFQSMNDWLQQIYLEGMTKVKLLDEIIKDSIEHFVPLKNEILLQESNIFLNEMSIFPSNHASNEMQEDFLDLKFSSFTVCQLQNISYQLEKIAPLGTITPHLFMKTITSLLQCEDYIEYFPIGWMRNLFKYLPYISSLMMFDGEYLSWKKFVLLLSQPWPLPSLSKLLEALSHFCKLDQLQTGFLSKEQLLKAELWLKKATADVDAKVDQIDEMLSFYFNLYADRSSGMNCIGYVQFLLYFCLDEDPYKGFIKALSVAMGKDMSESAEKNFCEMSSSEDSTESTQIDLLTLHQEMLSYIYKDYDKDGKIADWRNLKENSLLQYMLMQLPTYKYHQDPHYPSDNGEAVHYHTLNVTRFLDVKLKKNCRSLLIQEKCRKEKKFTLRLKLQPLTTIVVCVRASVKYTLLSNCIRYFVQH</sequence>
<dbReference type="EMBL" id="AMQM01002262">
    <property type="status" value="NOT_ANNOTATED_CDS"/>
    <property type="molecule type" value="Genomic_DNA"/>
</dbReference>
<dbReference type="PANTHER" id="PTHR14919:SF0">
    <property type="entry name" value="SPERM FLAGELLAR PROTEIN 2"/>
    <property type="match status" value="1"/>
</dbReference>
<keyword evidence="4" id="KW-1185">Reference proteome</keyword>
<dbReference type="CTD" id="20211402"/>
<dbReference type="Proteomes" id="UP000015101">
    <property type="component" value="Unassembled WGS sequence"/>
</dbReference>
<gene>
    <name evidence="3" type="primary">20211402</name>
    <name evidence="2" type="ORF">HELRODRAFT_189863</name>
</gene>
<name>T1FRF5_HELRO</name>
<accession>T1FRF5</accession>
<reference evidence="4" key="1">
    <citation type="submission" date="2012-12" db="EMBL/GenBank/DDBJ databases">
        <authorList>
            <person name="Hellsten U."/>
            <person name="Grimwood J."/>
            <person name="Chapman J.A."/>
            <person name="Shapiro H."/>
            <person name="Aerts A."/>
            <person name="Otillar R.P."/>
            <person name="Terry A.Y."/>
            <person name="Boore J.L."/>
            <person name="Simakov O."/>
            <person name="Marletaz F."/>
            <person name="Cho S.-J."/>
            <person name="Edsinger-Gonzales E."/>
            <person name="Havlak P."/>
            <person name="Kuo D.-H."/>
            <person name="Larsson T."/>
            <person name="Lv J."/>
            <person name="Arendt D."/>
            <person name="Savage R."/>
            <person name="Osoegawa K."/>
            <person name="de Jong P."/>
            <person name="Lindberg D.R."/>
            <person name="Seaver E.C."/>
            <person name="Weisblat D.A."/>
            <person name="Putnam N.H."/>
            <person name="Grigoriev I.V."/>
            <person name="Rokhsar D.S."/>
        </authorList>
    </citation>
    <scope>NUCLEOTIDE SEQUENCE</scope>
</reference>
<proteinExistence type="predicted"/>
<dbReference type="InParanoid" id="T1FRF5"/>
<dbReference type="RefSeq" id="XP_009031397.1">
    <property type="nucleotide sequence ID" value="XM_009033149.1"/>
</dbReference>
<dbReference type="HOGENOM" id="CLU_647748_0_0_1"/>
<dbReference type="STRING" id="6412.T1FRF5"/>
<dbReference type="eggNOG" id="ENOG502QR7Y">
    <property type="taxonomic scope" value="Eukaryota"/>
</dbReference>
<dbReference type="GeneID" id="20211402"/>
<dbReference type="InterPro" id="IPR052634">
    <property type="entry name" value="Sperm_flagellar-bone_growth"/>
</dbReference>
<reference evidence="3" key="3">
    <citation type="submission" date="2015-06" db="UniProtKB">
        <authorList>
            <consortium name="EnsemblMetazoa"/>
        </authorList>
    </citation>
    <scope>IDENTIFICATION</scope>
</reference>
<dbReference type="EnsemblMetazoa" id="HelroT189863">
    <property type="protein sequence ID" value="HelroP189863"/>
    <property type="gene ID" value="HelroG189863"/>
</dbReference>
<evidence type="ECO:0000313" key="3">
    <source>
        <dbReference type="EnsemblMetazoa" id="HelroP189863"/>
    </source>
</evidence>
<evidence type="ECO:0000259" key="1">
    <source>
        <dbReference type="Pfam" id="PF24082"/>
    </source>
</evidence>
<dbReference type="PANTHER" id="PTHR14919">
    <property type="entry name" value="KPL2-RELATED"/>
    <property type="match status" value="1"/>
</dbReference>
<dbReference type="KEGG" id="hro:HELRODRAFT_189863"/>
<reference evidence="2 4" key="2">
    <citation type="journal article" date="2013" name="Nature">
        <title>Insights into bilaterian evolution from three spiralian genomes.</title>
        <authorList>
            <person name="Simakov O."/>
            <person name="Marletaz F."/>
            <person name="Cho S.J."/>
            <person name="Edsinger-Gonzales E."/>
            <person name="Havlak P."/>
            <person name="Hellsten U."/>
            <person name="Kuo D.H."/>
            <person name="Larsson T."/>
            <person name="Lv J."/>
            <person name="Arendt D."/>
            <person name="Savage R."/>
            <person name="Osoegawa K."/>
            <person name="de Jong P."/>
            <person name="Grimwood J."/>
            <person name="Chapman J.A."/>
            <person name="Shapiro H."/>
            <person name="Aerts A."/>
            <person name="Otillar R.P."/>
            <person name="Terry A.Y."/>
            <person name="Boore J.L."/>
            <person name="Grigoriev I.V."/>
            <person name="Lindberg D.R."/>
            <person name="Seaver E.C."/>
            <person name="Weisblat D.A."/>
            <person name="Putnam N.H."/>
            <person name="Rokhsar D.S."/>
        </authorList>
    </citation>
    <scope>NUCLEOTIDE SEQUENCE</scope>
</reference>
<dbReference type="InterPro" id="IPR056199">
    <property type="entry name" value="SPEF2_C"/>
</dbReference>
<feature type="domain" description="SPEF2 C-terminal" evidence="1">
    <location>
        <begin position="84"/>
        <end position="272"/>
    </location>
</feature>
<dbReference type="EMBL" id="KB097753">
    <property type="protein sequence ID" value="ESN90461.1"/>
    <property type="molecule type" value="Genomic_DNA"/>
</dbReference>
<evidence type="ECO:0000313" key="2">
    <source>
        <dbReference type="EMBL" id="ESN90461.1"/>
    </source>
</evidence>
<dbReference type="Pfam" id="PF24082">
    <property type="entry name" value="SPEF2_C"/>
    <property type="match status" value="1"/>
</dbReference>
<protein>
    <recommendedName>
        <fullName evidence="1">SPEF2 C-terminal domain-containing protein</fullName>
    </recommendedName>
</protein>